<comment type="caution">
    <text evidence="2">The sequence shown here is derived from an EMBL/GenBank/DDBJ whole genome shotgun (WGS) entry which is preliminary data.</text>
</comment>
<dbReference type="EC" id="2.3.1.82" evidence="2"/>
<dbReference type="Pfam" id="PF13302">
    <property type="entry name" value="Acetyltransf_3"/>
    <property type="match status" value="1"/>
</dbReference>
<evidence type="ECO:0000259" key="1">
    <source>
        <dbReference type="PROSITE" id="PS51186"/>
    </source>
</evidence>
<dbReference type="GO" id="GO:0047663">
    <property type="term" value="F:aminoglycoside 6'-N-acetyltransferase activity"/>
    <property type="evidence" value="ECO:0007669"/>
    <property type="project" value="UniProtKB-EC"/>
</dbReference>
<dbReference type="PROSITE" id="PS51186">
    <property type="entry name" value="GNAT"/>
    <property type="match status" value="1"/>
</dbReference>
<feature type="domain" description="N-acetyltransferase" evidence="1">
    <location>
        <begin position="8"/>
        <end position="171"/>
    </location>
</feature>
<dbReference type="InterPro" id="IPR051531">
    <property type="entry name" value="N-acetyltransferase"/>
</dbReference>
<accession>A0A7X0M690</accession>
<dbReference type="PANTHER" id="PTHR43792:SF1">
    <property type="entry name" value="N-ACETYLTRANSFERASE DOMAIN-CONTAINING PROTEIN"/>
    <property type="match status" value="1"/>
</dbReference>
<dbReference type="EMBL" id="JACHIU010000001">
    <property type="protein sequence ID" value="MBB6473210.1"/>
    <property type="molecule type" value="Genomic_DNA"/>
</dbReference>
<organism evidence="2 3">
    <name type="scientific">Sphaerisporangium rubeum</name>
    <dbReference type="NCBI Taxonomy" id="321317"/>
    <lineage>
        <taxon>Bacteria</taxon>
        <taxon>Bacillati</taxon>
        <taxon>Actinomycetota</taxon>
        <taxon>Actinomycetes</taxon>
        <taxon>Streptosporangiales</taxon>
        <taxon>Streptosporangiaceae</taxon>
        <taxon>Sphaerisporangium</taxon>
    </lineage>
</organism>
<sequence>MLLSTDRLTVRRFHTGDAAALAAYRSDPEVARYQVWETPFSLERAVILTAAFATADPGEPGWFQYAIDLDGSLIGDIGVKLHQNHMQAKIGYTLAAAYQGKGYATEALTAFLGHLFTVRRLHRVSAGCDARNHRSARLLERLGFQREGLRRKHFWVKGEWTDDLLYGLLASEWPHTPSPGDTPA</sequence>
<dbReference type="Proteomes" id="UP000555564">
    <property type="component" value="Unassembled WGS sequence"/>
</dbReference>
<name>A0A7X0M690_9ACTN</name>
<dbReference type="InterPro" id="IPR000182">
    <property type="entry name" value="GNAT_dom"/>
</dbReference>
<dbReference type="RefSeq" id="WP_184980804.1">
    <property type="nucleotide sequence ID" value="NZ_BAAALO010000005.1"/>
</dbReference>
<reference evidence="2 3" key="1">
    <citation type="submission" date="2020-08" db="EMBL/GenBank/DDBJ databases">
        <title>Sequencing the genomes of 1000 actinobacteria strains.</title>
        <authorList>
            <person name="Klenk H.-P."/>
        </authorList>
    </citation>
    <scope>NUCLEOTIDE SEQUENCE [LARGE SCALE GENOMIC DNA]</scope>
    <source>
        <strain evidence="2 3">DSM 44936</strain>
    </source>
</reference>
<keyword evidence="3" id="KW-1185">Reference proteome</keyword>
<dbReference type="PANTHER" id="PTHR43792">
    <property type="entry name" value="GNAT FAMILY, PUTATIVE (AFU_ORTHOLOGUE AFUA_3G00765)-RELATED-RELATED"/>
    <property type="match status" value="1"/>
</dbReference>
<evidence type="ECO:0000313" key="3">
    <source>
        <dbReference type="Proteomes" id="UP000555564"/>
    </source>
</evidence>
<dbReference type="AlphaFoldDB" id="A0A7X0M690"/>
<keyword evidence="2" id="KW-0012">Acyltransferase</keyword>
<dbReference type="Gene3D" id="3.40.630.30">
    <property type="match status" value="1"/>
</dbReference>
<gene>
    <name evidence="2" type="ORF">BJ992_002641</name>
</gene>
<dbReference type="SUPFAM" id="SSF55729">
    <property type="entry name" value="Acyl-CoA N-acyltransferases (Nat)"/>
    <property type="match status" value="1"/>
</dbReference>
<keyword evidence="2" id="KW-0808">Transferase</keyword>
<protein>
    <submittedName>
        <fullName evidence="2">Aminoglycoside 6'-N-acetyltransferase</fullName>
        <ecNumber evidence="2">2.3.1.82</ecNumber>
    </submittedName>
</protein>
<proteinExistence type="predicted"/>
<dbReference type="InterPro" id="IPR016181">
    <property type="entry name" value="Acyl_CoA_acyltransferase"/>
</dbReference>
<evidence type="ECO:0000313" key="2">
    <source>
        <dbReference type="EMBL" id="MBB6473210.1"/>
    </source>
</evidence>